<sequence>MLLNSKIFFKVEFFLYCLLKPNVLLFLDKFSKKNSSIEYDIVFVIPEGKAWILKGICEEISSRLPKKFRFKIVTLSNPLPKADIYLFSHFLLYSRAYFFSRHVRNFSKNFIYYTHFENDDKIRFKDLISLFKYSHGLLCMNSTDLNFLSKHIQDKKKLFLNIGAVDTKLFEPINRLNNKYIGFSSNFYERKNPDLILEIIKSNPDRHFKILGAGWDRYEKFLELQSLKNLIIVETSYLNYPKEYQSLRLFISVSLIEGGPLPTLEALACNVFPIVTNTGFNSDVIVHGQNGFLVDKDVKASEVSKLINLAWDFNENVSQSILKFNWDSVSKNIFSYMGINA</sequence>
<dbReference type="PANTHER" id="PTHR46401">
    <property type="entry name" value="GLYCOSYLTRANSFERASE WBBK-RELATED"/>
    <property type="match status" value="1"/>
</dbReference>
<gene>
    <name evidence="3" type="ORF">AAE961_07720</name>
</gene>
<proteinExistence type="predicted"/>
<comment type="caution">
    <text evidence="3">The sequence shown here is derived from an EMBL/GenBank/DDBJ whole genome shotgun (WGS) entry which is preliminary data.</text>
</comment>
<evidence type="ECO:0000256" key="1">
    <source>
        <dbReference type="ARBA" id="ARBA00022679"/>
    </source>
</evidence>
<name>A0ABW8U404_9BACT</name>
<evidence type="ECO:0000259" key="2">
    <source>
        <dbReference type="Pfam" id="PF00534"/>
    </source>
</evidence>
<accession>A0ABW8U404</accession>
<dbReference type="Proteomes" id="UP001623553">
    <property type="component" value="Unassembled WGS sequence"/>
</dbReference>
<dbReference type="SUPFAM" id="SSF53756">
    <property type="entry name" value="UDP-Glycosyltransferase/glycogen phosphorylase"/>
    <property type="match status" value="1"/>
</dbReference>
<keyword evidence="4" id="KW-1185">Reference proteome</keyword>
<protein>
    <submittedName>
        <fullName evidence="3">Glycosyltransferase</fullName>
    </submittedName>
</protein>
<feature type="domain" description="Glycosyl transferase family 1" evidence="2">
    <location>
        <begin position="175"/>
        <end position="310"/>
    </location>
</feature>
<dbReference type="RefSeq" id="WP_406800543.1">
    <property type="nucleotide sequence ID" value="NZ_JBEWZF010000002.1"/>
</dbReference>
<evidence type="ECO:0000313" key="3">
    <source>
        <dbReference type="EMBL" id="MFL0298755.1"/>
    </source>
</evidence>
<dbReference type="EMBL" id="JBEWZF010000002">
    <property type="protein sequence ID" value="MFL0298755.1"/>
    <property type="molecule type" value="Genomic_DNA"/>
</dbReference>
<dbReference type="Gene3D" id="3.40.50.2000">
    <property type="entry name" value="Glycogen Phosphorylase B"/>
    <property type="match status" value="2"/>
</dbReference>
<dbReference type="InterPro" id="IPR001296">
    <property type="entry name" value="Glyco_trans_1"/>
</dbReference>
<organism evidence="3 4">
    <name type="scientific">Aquirufa novilacunae</name>
    <dbReference type="NCBI Taxonomy" id="3139305"/>
    <lineage>
        <taxon>Bacteria</taxon>
        <taxon>Pseudomonadati</taxon>
        <taxon>Bacteroidota</taxon>
        <taxon>Cytophagia</taxon>
        <taxon>Cytophagales</taxon>
        <taxon>Flectobacillaceae</taxon>
        <taxon>Aquirufa</taxon>
    </lineage>
</organism>
<dbReference type="PANTHER" id="PTHR46401:SF2">
    <property type="entry name" value="GLYCOSYLTRANSFERASE WBBK-RELATED"/>
    <property type="match status" value="1"/>
</dbReference>
<reference evidence="3 4" key="1">
    <citation type="submission" date="2024-07" db="EMBL/GenBank/DDBJ databases">
        <authorList>
            <person name="Pitt A."/>
            <person name="Hahn M.W."/>
        </authorList>
    </citation>
    <scope>NUCLEOTIDE SEQUENCE [LARGE SCALE GENOMIC DNA]</scope>
    <source>
        <strain evidence="3 4">2-BAHN-186B</strain>
    </source>
</reference>
<dbReference type="Pfam" id="PF00534">
    <property type="entry name" value="Glycos_transf_1"/>
    <property type="match status" value="1"/>
</dbReference>
<evidence type="ECO:0000313" key="4">
    <source>
        <dbReference type="Proteomes" id="UP001623553"/>
    </source>
</evidence>
<keyword evidence="1" id="KW-0808">Transferase</keyword>